<dbReference type="FunFam" id="3.40.50.720:FF:000022">
    <property type="entry name" value="Cinnamyl alcohol dehydrogenase"/>
    <property type="match status" value="1"/>
</dbReference>
<dbReference type="InterPro" id="IPR047109">
    <property type="entry name" value="CAD-like"/>
</dbReference>
<comment type="cofactor">
    <cofactor evidence="1 5">
        <name>Zn(2+)</name>
        <dbReference type="ChEBI" id="CHEBI:29105"/>
    </cofactor>
</comment>
<dbReference type="InterPro" id="IPR013154">
    <property type="entry name" value="ADH-like_N"/>
</dbReference>
<dbReference type="EMBL" id="KZ084128">
    <property type="protein sequence ID" value="OSC99394.1"/>
    <property type="molecule type" value="Genomic_DNA"/>
</dbReference>
<dbReference type="GO" id="GO:0008270">
    <property type="term" value="F:zinc ion binding"/>
    <property type="evidence" value="ECO:0007669"/>
    <property type="project" value="InterPro"/>
</dbReference>
<dbReference type="Pfam" id="PF00107">
    <property type="entry name" value="ADH_zinc_N"/>
    <property type="match status" value="1"/>
</dbReference>
<keyword evidence="3 5" id="KW-0862">Zinc</keyword>
<feature type="domain" description="Enoyl reductase (ER)" evidence="6">
    <location>
        <begin position="16"/>
        <end position="352"/>
    </location>
</feature>
<proteinExistence type="inferred from homology"/>
<keyword evidence="2 5" id="KW-0479">Metal-binding</keyword>
<dbReference type="AlphaFoldDB" id="A0A1Y2IE84"/>
<dbReference type="SMART" id="SM00829">
    <property type="entry name" value="PKS_ER"/>
    <property type="match status" value="1"/>
</dbReference>
<evidence type="ECO:0000313" key="7">
    <source>
        <dbReference type="EMBL" id="OSC99394.1"/>
    </source>
</evidence>
<evidence type="ECO:0000313" key="8">
    <source>
        <dbReference type="Proteomes" id="UP000193067"/>
    </source>
</evidence>
<dbReference type="PROSITE" id="PS00065">
    <property type="entry name" value="D_2_HYDROXYACID_DH_1"/>
    <property type="match status" value="1"/>
</dbReference>
<dbReference type="SUPFAM" id="SSF51735">
    <property type="entry name" value="NAD(P)-binding Rossmann-fold domains"/>
    <property type="match status" value="1"/>
</dbReference>
<keyword evidence="4" id="KW-0560">Oxidoreductase</keyword>
<dbReference type="Gene3D" id="3.90.180.10">
    <property type="entry name" value="Medium-chain alcohol dehydrogenases, catalytic domain"/>
    <property type="match status" value="1"/>
</dbReference>
<gene>
    <name evidence="7" type="ORF">PYCCODRAFT_1373256</name>
</gene>
<reference evidence="7 8" key="1">
    <citation type="journal article" date="2015" name="Biotechnol. Biofuels">
        <title>Enhanced degradation of softwood versus hardwood by the white-rot fungus Pycnoporus coccineus.</title>
        <authorList>
            <person name="Couturier M."/>
            <person name="Navarro D."/>
            <person name="Chevret D."/>
            <person name="Henrissat B."/>
            <person name="Piumi F."/>
            <person name="Ruiz-Duenas F.J."/>
            <person name="Martinez A.T."/>
            <person name="Grigoriev I.V."/>
            <person name="Riley R."/>
            <person name="Lipzen A."/>
            <person name="Berrin J.G."/>
            <person name="Master E.R."/>
            <person name="Rosso M.N."/>
        </authorList>
    </citation>
    <scope>NUCLEOTIDE SEQUENCE [LARGE SCALE GENOMIC DNA]</scope>
    <source>
        <strain evidence="7 8">BRFM310</strain>
    </source>
</reference>
<dbReference type="Gene3D" id="3.40.50.720">
    <property type="entry name" value="NAD(P)-binding Rossmann-like Domain"/>
    <property type="match status" value="1"/>
</dbReference>
<dbReference type="Proteomes" id="UP000193067">
    <property type="component" value="Unassembled WGS sequence"/>
</dbReference>
<evidence type="ECO:0000256" key="4">
    <source>
        <dbReference type="ARBA" id="ARBA00023002"/>
    </source>
</evidence>
<evidence type="ECO:0000256" key="2">
    <source>
        <dbReference type="ARBA" id="ARBA00022723"/>
    </source>
</evidence>
<dbReference type="Pfam" id="PF08240">
    <property type="entry name" value="ADH_N"/>
    <property type="match status" value="1"/>
</dbReference>
<dbReference type="InterPro" id="IPR020843">
    <property type="entry name" value="ER"/>
</dbReference>
<dbReference type="STRING" id="1353009.A0A1Y2IE84"/>
<dbReference type="InterPro" id="IPR029752">
    <property type="entry name" value="D-isomer_DH_CS1"/>
</dbReference>
<dbReference type="PANTHER" id="PTHR42683">
    <property type="entry name" value="ALDEHYDE REDUCTASE"/>
    <property type="match status" value="1"/>
</dbReference>
<dbReference type="SUPFAM" id="SSF50129">
    <property type="entry name" value="GroES-like"/>
    <property type="match status" value="1"/>
</dbReference>
<evidence type="ECO:0000256" key="3">
    <source>
        <dbReference type="ARBA" id="ARBA00022833"/>
    </source>
</evidence>
<evidence type="ECO:0000259" key="6">
    <source>
        <dbReference type="SMART" id="SM00829"/>
    </source>
</evidence>
<dbReference type="InterPro" id="IPR011032">
    <property type="entry name" value="GroES-like_sf"/>
</dbReference>
<protein>
    <submittedName>
        <fullName evidence="7">GroES-like protein</fullName>
    </submittedName>
</protein>
<accession>A0A1Y2IE84</accession>
<keyword evidence="8" id="KW-1185">Reference proteome</keyword>
<sequence length="357" mass="38969">MSKSIQFKGYALVDPSNWSDLQVREFKPKNFEPEDVEIAITHCGVCGSDLHTVTQGWGESKLPLVVGHEIVGTVTRVGDKVSEFKPGDRVGVGAQIGSCLSCKRCKMDYENYCQESIETYNGEYPDGVVTQGGYSTAIRAHERFVFPIPDKIESRDAASMLCAGLTVFSPLKTYGAGPGKTVGIMGIGGLGHYAVLFAKALGAEVYAFTHDATKVNDIKKMGADHVINTSENKDFHKDLSGQLDIIISTRDTYSPQTPLGDYLSMLFVHGKFISVGIPNADNPLPQIHPFDLMPNGALIGGSHIGSKKECLEMLRVAAEKGVKPWIEELPMKEAGTALRNLHDNKVRYRYVLSQDLA</sequence>
<dbReference type="InterPro" id="IPR036291">
    <property type="entry name" value="NAD(P)-bd_dom_sf"/>
</dbReference>
<dbReference type="OrthoDB" id="1879366at2759"/>
<dbReference type="InterPro" id="IPR002328">
    <property type="entry name" value="ADH_Zn_CS"/>
</dbReference>
<dbReference type="InterPro" id="IPR013149">
    <property type="entry name" value="ADH-like_C"/>
</dbReference>
<dbReference type="PROSITE" id="PS00059">
    <property type="entry name" value="ADH_ZINC"/>
    <property type="match status" value="1"/>
</dbReference>
<name>A0A1Y2IE84_TRAC3</name>
<organism evidence="7 8">
    <name type="scientific">Trametes coccinea (strain BRFM310)</name>
    <name type="common">Pycnoporus coccineus</name>
    <dbReference type="NCBI Taxonomy" id="1353009"/>
    <lineage>
        <taxon>Eukaryota</taxon>
        <taxon>Fungi</taxon>
        <taxon>Dikarya</taxon>
        <taxon>Basidiomycota</taxon>
        <taxon>Agaricomycotina</taxon>
        <taxon>Agaricomycetes</taxon>
        <taxon>Polyporales</taxon>
        <taxon>Polyporaceae</taxon>
        <taxon>Trametes</taxon>
    </lineage>
</organism>
<evidence type="ECO:0000256" key="1">
    <source>
        <dbReference type="ARBA" id="ARBA00001947"/>
    </source>
</evidence>
<dbReference type="CDD" id="cd05283">
    <property type="entry name" value="CAD1"/>
    <property type="match status" value="1"/>
</dbReference>
<evidence type="ECO:0000256" key="5">
    <source>
        <dbReference type="RuleBase" id="RU361277"/>
    </source>
</evidence>
<dbReference type="GO" id="GO:0016616">
    <property type="term" value="F:oxidoreductase activity, acting on the CH-OH group of donors, NAD or NADP as acceptor"/>
    <property type="evidence" value="ECO:0007669"/>
    <property type="project" value="InterPro"/>
</dbReference>
<comment type="similarity">
    <text evidence="5">Belongs to the zinc-containing alcohol dehydrogenase family.</text>
</comment>